<dbReference type="EMBL" id="BAUU01000026">
    <property type="protein sequence ID" value="GAE31928.1"/>
    <property type="molecule type" value="Genomic_DNA"/>
</dbReference>
<dbReference type="OrthoDB" id="5090100at2"/>
<accession>W4QJX9</accession>
<dbReference type="RefSeq" id="WP_035346142.1">
    <property type="nucleotide sequence ID" value="NZ_BAUU01000026.1"/>
</dbReference>
<dbReference type="Proteomes" id="UP000018895">
    <property type="component" value="Unassembled WGS sequence"/>
</dbReference>
<reference evidence="1" key="1">
    <citation type="journal article" date="2014" name="Genome Announc.">
        <title>Draft Genome Sequences of Three Alkaliphilic Bacillus Strains, Bacillus wakoensis JCM 9140T, Bacillus akibai JCM 9157T, and Bacillus hemicellulosilyticus JCM 9152T.</title>
        <authorList>
            <person name="Yuki M."/>
            <person name="Oshima K."/>
            <person name="Suda W."/>
            <person name="Oshida Y."/>
            <person name="Kitamura K."/>
            <person name="Iida T."/>
            <person name="Hattori M."/>
            <person name="Ohkuma M."/>
        </authorList>
    </citation>
    <scope>NUCLEOTIDE SEQUENCE [LARGE SCALE GENOMIC DNA]</scope>
    <source>
        <strain evidence="1">JCM 9152</strain>
    </source>
</reference>
<proteinExistence type="predicted"/>
<organism evidence="1 2">
    <name type="scientific">Halalkalibacter hemicellulosilyticusJCM 9152</name>
    <dbReference type="NCBI Taxonomy" id="1236971"/>
    <lineage>
        <taxon>Bacteria</taxon>
        <taxon>Bacillati</taxon>
        <taxon>Bacillota</taxon>
        <taxon>Bacilli</taxon>
        <taxon>Bacillales</taxon>
        <taxon>Bacillaceae</taxon>
        <taxon>Halalkalibacter</taxon>
    </lineage>
</organism>
<evidence type="ECO:0000313" key="2">
    <source>
        <dbReference type="Proteomes" id="UP000018895"/>
    </source>
</evidence>
<protein>
    <submittedName>
        <fullName evidence="1">Uncharacterized protein</fullName>
    </submittedName>
</protein>
<dbReference type="STRING" id="1236971.JCM9152_3428"/>
<sequence length="562" mass="62161">MNSTIVYESGTYTATIWYKHLSGDLPYLFKHSDINIEGGSVVTPFIEGEGWQRVDVTFTIPEGYTSQFYHLRYAQSSPPEHLDGETLIGAIKIIKGTKATTDWTEAPEDLDSNINNIDSRLVSAESSITQNAEAIESRVSITDYTTDQNNIISRLDSAETSITQNADSIESRVTVTQFTDGLARKGNVYRAVARAWNGGGSNRYPTPSGLYDEEGDLIPYEPSGNDRSFILYVMNRSKEEWIFAKRYDVWSSSDEASNLADDLSSYDENYLIVLIACHSPEQNKNTGGLPEQIYRCGGSESVYMSDGWGGSASYILIGIPNMGEGAGLEHFRKARSSDTYGGWLDITFNIKDGTVDFGDSRGYVASNRINVAESLITQNADAIQLRVTEEHFGNVINNLETDINQRAREYRINFPFSSSRDYVILLCRSNLTGASNFAVGTLTGRRVSGHYSSGEVKVVFNNSSDGSRASGYHEAIDVHYTDSWSMVTCTYNGQSYVGLRHNTGNDFGLWNTDCRFYGQIGSSSEMLLPVETSNLTNVQTFNSVGGVSSLFKSRITNYAISQ</sequence>
<name>W4QJX9_9BACI</name>
<keyword evidence="2" id="KW-1185">Reference proteome</keyword>
<evidence type="ECO:0000313" key="1">
    <source>
        <dbReference type="EMBL" id="GAE31928.1"/>
    </source>
</evidence>
<dbReference type="AlphaFoldDB" id="W4QJX9"/>
<gene>
    <name evidence="1" type="ORF">JCM9152_3428</name>
</gene>
<comment type="caution">
    <text evidence="1">The sequence shown here is derived from an EMBL/GenBank/DDBJ whole genome shotgun (WGS) entry which is preliminary data.</text>
</comment>